<evidence type="ECO:0000313" key="2">
    <source>
        <dbReference type="EMBL" id="CBY34958.1"/>
    </source>
</evidence>
<feature type="region of interest" description="Disordered" evidence="1">
    <location>
        <begin position="899"/>
        <end position="925"/>
    </location>
</feature>
<proteinExistence type="predicted"/>
<dbReference type="AlphaFoldDB" id="E4YHI4"/>
<organism evidence="2">
    <name type="scientific">Oikopleura dioica</name>
    <name type="common">Tunicate</name>
    <dbReference type="NCBI Taxonomy" id="34765"/>
    <lineage>
        <taxon>Eukaryota</taxon>
        <taxon>Metazoa</taxon>
        <taxon>Chordata</taxon>
        <taxon>Tunicata</taxon>
        <taxon>Appendicularia</taxon>
        <taxon>Copelata</taxon>
        <taxon>Oikopleuridae</taxon>
        <taxon>Oikopleura</taxon>
    </lineage>
</organism>
<protein>
    <submittedName>
        <fullName evidence="2">Uncharacterized protein</fullName>
    </submittedName>
</protein>
<name>E4YHI4_OIKDI</name>
<sequence length="925" mass="102239">MSRTRRGGGRGWSSGRSRIRVRIHNDLGPRIFSADPGLPPLDVPEVVAVASTRPIDLSDTPDYDEPLPVLSGELKEDGVRQLRYAPGRQGSGTRVWSPASSLLRGTGSLAGTTTVSYSDTGAPPICNDVYHGSPTATCSLPVLQESSPERSDGFVSKELDPVWAPDPVLAEPGPPGTVKRSTGVGTVYHLADLTKLDESSTSATTTQLKVALKSKNLACVEPKAGLQSGPPYHYLAEYAGYLGLTDVIPVSELNLGSTDYAGEGLRTCSDSRFCQPRLPGDLPRRVRSPDRFERHWPTNSSDYSVDPPESPLYVHRTSLARFYDHGGDVINLEESVLVLLPTYRREASTLLPDPMEVGVWKSLTRRGVTGKSMLDRRDFGKSASFLGCPAFLDDQTGTEFLRKWVRSDDFCGVDSSDRLRDLLLPLCDLRDSFDPSSGLFRWDRVELHSKNDALHWGYPLYQGSGDNPFGQQFADFHVPDVLFNAARFDHVYPKEADRHLIRLLFGLTHYDSSWVYLVTPMDLYRVQMMAQIRAYSLSEEDGPCPPGRDRLRQIDPGNWHAQITDVDSHGLGIIEFAALALTIITCEVALHPTELTEDGQPAFFFDHSARGHDGLVLSGGEGGKKKCFQFLEALICGVRGRERSDGDQYIGHRRSATSDDVLQPQEKFYYDAVTGRRYPPVTRYDRQRPHHQAEAYYQTRFSRKFADGKFEPVGHVGLPDVHFEQLDGTDCTARTLMSIPTHLAIAPFEALCAGLYAFINHAFSRGPASRTLQTSCRFSPDVLPTSWKECHSSGRHVGYYGGTVHDVVSTFEAVARDVETGTSRSRRLYRAYQVSVPQSAHFAAQRAFCRGNTRGVDRRGSQLFHDCIIDRDGEPLGLPLEQIVARRCAFTAPAPVEDEVAASDCESAPSSPVAKSARLTEDHEA</sequence>
<dbReference type="EMBL" id="FN654567">
    <property type="protein sequence ID" value="CBY34958.1"/>
    <property type="molecule type" value="Genomic_DNA"/>
</dbReference>
<evidence type="ECO:0000256" key="1">
    <source>
        <dbReference type="SAM" id="MobiDB-lite"/>
    </source>
</evidence>
<dbReference type="Proteomes" id="UP000011014">
    <property type="component" value="Unassembled WGS sequence"/>
</dbReference>
<reference evidence="2" key="1">
    <citation type="journal article" date="2010" name="Science">
        <title>Plasticity of animal genome architecture unmasked by rapid evolution of a pelagic tunicate.</title>
        <authorList>
            <person name="Denoeud F."/>
            <person name="Henriet S."/>
            <person name="Mungpakdee S."/>
            <person name="Aury J.M."/>
            <person name="Da Silva C."/>
            <person name="Brinkmann H."/>
            <person name="Mikhaleva J."/>
            <person name="Olsen L.C."/>
            <person name="Jubin C."/>
            <person name="Canestro C."/>
            <person name="Bouquet J.M."/>
            <person name="Danks G."/>
            <person name="Poulain J."/>
            <person name="Campsteijn C."/>
            <person name="Adamski M."/>
            <person name="Cross I."/>
            <person name="Yadetie F."/>
            <person name="Muffato M."/>
            <person name="Louis A."/>
            <person name="Butcher S."/>
            <person name="Tsagkogeorga G."/>
            <person name="Konrad A."/>
            <person name="Singh S."/>
            <person name="Jensen M.F."/>
            <person name="Cong E.H."/>
            <person name="Eikeseth-Otteraa H."/>
            <person name="Noel B."/>
            <person name="Anthouard V."/>
            <person name="Porcel B.M."/>
            <person name="Kachouri-Lafond R."/>
            <person name="Nishino A."/>
            <person name="Ugolini M."/>
            <person name="Chourrout P."/>
            <person name="Nishida H."/>
            <person name="Aasland R."/>
            <person name="Huzurbazar S."/>
            <person name="Westhof E."/>
            <person name="Delsuc F."/>
            <person name="Lehrach H."/>
            <person name="Reinhardt R."/>
            <person name="Weissenbach J."/>
            <person name="Roy S.W."/>
            <person name="Artiguenave F."/>
            <person name="Postlethwait J.H."/>
            <person name="Manak J.R."/>
            <person name="Thompson E.M."/>
            <person name="Jaillon O."/>
            <person name="Du Pasquier L."/>
            <person name="Boudinot P."/>
            <person name="Liberles D.A."/>
            <person name="Volff J.N."/>
            <person name="Philippe H."/>
            <person name="Lenhard B."/>
            <person name="Roest Crollius H."/>
            <person name="Wincker P."/>
            <person name="Chourrout D."/>
        </authorList>
    </citation>
    <scope>NUCLEOTIDE SEQUENCE [LARGE SCALE GENOMIC DNA]</scope>
</reference>
<accession>E4YHI4</accession>
<gene>
    <name evidence="2" type="ORF">GSOID_T00024999001</name>
</gene>